<dbReference type="PANTHER" id="PTHR23089">
    <property type="entry name" value="HISTIDINE TRIAD HIT PROTEIN"/>
    <property type="match status" value="1"/>
</dbReference>
<gene>
    <name evidence="3" type="ORF">ACK2TP_17265</name>
</gene>
<dbReference type="CDD" id="cd01276">
    <property type="entry name" value="PKCI_related"/>
    <property type="match status" value="1"/>
</dbReference>
<dbReference type="EMBL" id="JBJYXY010000001">
    <property type="protein sequence ID" value="MFN2977525.1"/>
    <property type="molecule type" value="Genomic_DNA"/>
</dbReference>
<dbReference type="PROSITE" id="PS00892">
    <property type="entry name" value="HIT_1"/>
    <property type="match status" value="1"/>
</dbReference>
<evidence type="ECO:0000259" key="2">
    <source>
        <dbReference type="PROSITE" id="PS51084"/>
    </source>
</evidence>
<evidence type="ECO:0000313" key="3">
    <source>
        <dbReference type="EMBL" id="MFN2977525.1"/>
    </source>
</evidence>
<dbReference type="SUPFAM" id="SSF54197">
    <property type="entry name" value="HIT-like"/>
    <property type="match status" value="1"/>
</dbReference>
<dbReference type="InterPro" id="IPR036265">
    <property type="entry name" value="HIT-like_sf"/>
</dbReference>
<feature type="domain" description="HIT" evidence="2">
    <location>
        <begin position="10"/>
        <end position="117"/>
    </location>
</feature>
<sequence>MTDAATQPTIFARIVRGEVPCNKVYEDETCLAFHDVSPVAPVHVLVIPKAPVESLGHIDGSHEAMLGHLLMKAGEIGQQLCPDGFRVVANTGSDGGQTVAHLHLHILGGRAMGWPPG</sequence>
<reference evidence="3 4" key="1">
    <citation type="submission" date="2024-12" db="EMBL/GenBank/DDBJ databases">
        <authorList>
            <person name="Lee Y."/>
        </authorList>
    </citation>
    <scope>NUCLEOTIDE SEQUENCE [LARGE SCALE GENOMIC DNA]</scope>
    <source>
        <strain evidence="3 4">03SUJ4</strain>
    </source>
</reference>
<evidence type="ECO:0000256" key="1">
    <source>
        <dbReference type="PROSITE-ProRule" id="PRU00464"/>
    </source>
</evidence>
<accession>A0ABW9KP36</accession>
<comment type="caution">
    <text evidence="3">The sequence shown here is derived from an EMBL/GenBank/DDBJ whole genome shotgun (WGS) entry which is preliminary data.</text>
</comment>
<protein>
    <submittedName>
        <fullName evidence="3">Histidine triad nucleotide-binding protein</fullName>
    </submittedName>
</protein>
<feature type="short sequence motif" description="Histidine triad motif" evidence="1">
    <location>
        <begin position="101"/>
        <end position="105"/>
    </location>
</feature>
<dbReference type="InterPro" id="IPR001310">
    <property type="entry name" value="Histidine_triad_HIT"/>
</dbReference>
<dbReference type="Proteomes" id="UP001634747">
    <property type="component" value="Unassembled WGS sequence"/>
</dbReference>
<keyword evidence="4" id="KW-1185">Reference proteome</keyword>
<dbReference type="Pfam" id="PF01230">
    <property type="entry name" value="HIT"/>
    <property type="match status" value="1"/>
</dbReference>
<dbReference type="InterPro" id="IPR011146">
    <property type="entry name" value="HIT-like"/>
</dbReference>
<dbReference type="RefSeq" id="WP_263414315.1">
    <property type="nucleotide sequence ID" value="NZ_BAABBH010000001.1"/>
</dbReference>
<dbReference type="Gene3D" id="3.30.428.10">
    <property type="entry name" value="HIT-like"/>
    <property type="match status" value="1"/>
</dbReference>
<organism evidence="3 4">
    <name type="scientific">Terriglobus aquaticus</name>
    <dbReference type="NCBI Taxonomy" id="940139"/>
    <lineage>
        <taxon>Bacteria</taxon>
        <taxon>Pseudomonadati</taxon>
        <taxon>Acidobacteriota</taxon>
        <taxon>Terriglobia</taxon>
        <taxon>Terriglobales</taxon>
        <taxon>Acidobacteriaceae</taxon>
        <taxon>Terriglobus</taxon>
    </lineage>
</organism>
<name>A0ABW9KP36_9BACT</name>
<dbReference type="PROSITE" id="PS51084">
    <property type="entry name" value="HIT_2"/>
    <property type="match status" value="1"/>
</dbReference>
<dbReference type="InterPro" id="IPR019808">
    <property type="entry name" value="Histidine_triad_CS"/>
</dbReference>
<evidence type="ECO:0000313" key="4">
    <source>
        <dbReference type="Proteomes" id="UP001634747"/>
    </source>
</evidence>
<proteinExistence type="predicted"/>
<dbReference type="PRINTS" id="PR00332">
    <property type="entry name" value="HISTRIAD"/>
</dbReference>